<protein>
    <recommendedName>
        <fullName evidence="5">DUF4283 domain-containing protein</fullName>
    </recommendedName>
</protein>
<dbReference type="InterPro" id="IPR025558">
    <property type="entry name" value="DUF4283"/>
</dbReference>
<evidence type="ECO:0000259" key="1">
    <source>
        <dbReference type="Pfam" id="PF14111"/>
    </source>
</evidence>
<feature type="domain" description="Zinc knuckle CX2CX4HX4C" evidence="2">
    <location>
        <begin position="173"/>
        <end position="217"/>
    </location>
</feature>
<comment type="caution">
    <text evidence="3">The sequence shown here is derived from an EMBL/GenBank/DDBJ whole genome shotgun (WGS) entry which is preliminary data.</text>
</comment>
<reference evidence="3 4" key="1">
    <citation type="journal article" date="2021" name="Comput. Struct. Biotechnol. J.">
        <title>De novo genome assembly of the potent medicinal plant Rehmannia glutinosa using nanopore technology.</title>
        <authorList>
            <person name="Ma L."/>
            <person name="Dong C."/>
            <person name="Song C."/>
            <person name="Wang X."/>
            <person name="Zheng X."/>
            <person name="Niu Y."/>
            <person name="Chen S."/>
            <person name="Feng W."/>
        </authorList>
    </citation>
    <scope>NUCLEOTIDE SEQUENCE [LARGE SCALE GENOMIC DNA]</scope>
    <source>
        <strain evidence="3">DH-2019</strain>
    </source>
</reference>
<sequence>MAEDLEKLYARLSLATEETTMISSSPLAQDSVDLTLCLAGKILAPCNISSDQILSLFKRLWNPKGSFSCKTVHDNTFLFSFGNILDKRRVIVGSPWLFDIHLLVINEVVTDVKPSTMVFSHCEFWIQLHQLPLGLMNRGFAEYVGNSIGEFIDVDADPSGSVIGKIVRIKVKMDITKPLLRVLHAEYHGQKHPLFLKYERLPNFCFHCGIIGHVVKTVNNISSIPRPPLHHPNTELGSALPPVLTPHLLPVVPR</sequence>
<name>A0ABR0V3B6_REHGL</name>
<evidence type="ECO:0008006" key="5">
    <source>
        <dbReference type="Google" id="ProtNLM"/>
    </source>
</evidence>
<organism evidence="3 4">
    <name type="scientific">Rehmannia glutinosa</name>
    <name type="common">Chinese foxglove</name>
    <dbReference type="NCBI Taxonomy" id="99300"/>
    <lineage>
        <taxon>Eukaryota</taxon>
        <taxon>Viridiplantae</taxon>
        <taxon>Streptophyta</taxon>
        <taxon>Embryophyta</taxon>
        <taxon>Tracheophyta</taxon>
        <taxon>Spermatophyta</taxon>
        <taxon>Magnoliopsida</taxon>
        <taxon>eudicotyledons</taxon>
        <taxon>Gunneridae</taxon>
        <taxon>Pentapetalae</taxon>
        <taxon>asterids</taxon>
        <taxon>lamiids</taxon>
        <taxon>Lamiales</taxon>
        <taxon>Orobanchaceae</taxon>
        <taxon>Rehmannieae</taxon>
        <taxon>Rehmannia</taxon>
    </lineage>
</organism>
<accession>A0ABR0V3B6</accession>
<dbReference type="InterPro" id="IPR040256">
    <property type="entry name" value="At4g02000-like"/>
</dbReference>
<dbReference type="Pfam" id="PF14392">
    <property type="entry name" value="zf-CCHC_4"/>
    <property type="match status" value="1"/>
</dbReference>
<dbReference type="InterPro" id="IPR025836">
    <property type="entry name" value="Zn_knuckle_CX2CX4HX4C"/>
</dbReference>
<evidence type="ECO:0000313" key="3">
    <source>
        <dbReference type="EMBL" id="KAK6128791.1"/>
    </source>
</evidence>
<evidence type="ECO:0000313" key="4">
    <source>
        <dbReference type="Proteomes" id="UP001318860"/>
    </source>
</evidence>
<feature type="domain" description="DUF4283" evidence="1">
    <location>
        <begin position="33"/>
        <end position="114"/>
    </location>
</feature>
<proteinExistence type="predicted"/>
<keyword evidence="4" id="KW-1185">Reference proteome</keyword>
<dbReference type="Pfam" id="PF14111">
    <property type="entry name" value="DUF4283"/>
    <property type="match status" value="1"/>
</dbReference>
<evidence type="ECO:0000259" key="2">
    <source>
        <dbReference type="Pfam" id="PF14392"/>
    </source>
</evidence>
<dbReference type="PANTHER" id="PTHR31286">
    <property type="entry name" value="GLYCINE-RICH CELL WALL STRUCTURAL PROTEIN 1.8-LIKE"/>
    <property type="match status" value="1"/>
</dbReference>
<dbReference type="PANTHER" id="PTHR31286:SF167">
    <property type="entry name" value="OS09G0268800 PROTEIN"/>
    <property type="match status" value="1"/>
</dbReference>
<dbReference type="Proteomes" id="UP001318860">
    <property type="component" value="Unassembled WGS sequence"/>
</dbReference>
<dbReference type="EMBL" id="JABTTQ020001696">
    <property type="protein sequence ID" value="KAK6128791.1"/>
    <property type="molecule type" value="Genomic_DNA"/>
</dbReference>
<gene>
    <name evidence="3" type="ORF">DH2020_037427</name>
</gene>